<reference evidence="1 2" key="1">
    <citation type="submission" date="2018-07" db="EMBL/GenBank/DDBJ databases">
        <title>Complete genome sequence of Flavobacterium arcticum type strain SM1502T.</title>
        <authorList>
            <person name="Li Y."/>
            <person name="Li D.-D."/>
        </authorList>
    </citation>
    <scope>NUCLEOTIDE SEQUENCE [LARGE SCALE GENOMIC DNA]</scope>
    <source>
        <strain evidence="1 2">SM1502</strain>
    </source>
</reference>
<dbReference type="InterPro" id="IPR032721">
    <property type="entry name" value="Toxin-deaminase"/>
</dbReference>
<evidence type="ECO:0000313" key="1">
    <source>
        <dbReference type="EMBL" id="AXG75223.1"/>
    </source>
</evidence>
<accession>A0A345HF63</accession>
<gene>
    <name evidence="1" type="ORF">DVK85_04525</name>
</gene>
<organism evidence="1 2">
    <name type="scientific">Flavobacterium arcticum</name>
    <dbReference type="NCBI Taxonomy" id="1784713"/>
    <lineage>
        <taxon>Bacteria</taxon>
        <taxon>Pseudomonadati</taxon>
        <taxon>Bacteroidota</taxon>
        <taxon>Flavobacteriia</taxon>
        <taxon>Flavobacteriales</taxon>
        <taxon>Flavobacteriaceae</taxon>
        <taxon>Flavobacterium</taxon>
    </lineage>
</organism>
<dbReference type="Proteomes" id="UP000253951">
    <property type="component" value="Chromosome"/>
</dbReference>
<proteinExistence type="predicted"/>
<dbReference type="KEGG" id="fat:DVK85_04525"/>
<dbReference type="EMBL" id="CP031188">
    <property type="protein sequence ID" value="AXG75223.1"/>
    <property type="molecule type" value="Genomic_DNA"/>
</dbReference>
<evidence type="ECO:0000313" key="2">
    <source>
        <dbReference type="Proteomes" id="UP000253951"/>
    </source>
</evidence>
<dbReference type="AlphaFoldDB" id="A0A345HF63"/>
<protein>
    <submittedName>
        <fullName evidence="1">Uncharacterized protein</fullName>
    </submittedName>
</protein>
<dbReference type="OrthoDB" id="1374045at2"/>
<name>A0A345HF63_9FLAO</name>
<sequence length="87" mass="9761">MEAHVFTASVVGNYLRITDSEYRMLNKLALTLKPNAVLGYIYVDVVGNLKIVSENIFCVSCQNAIKQFNQMFPNVNITLIDGTRVGY</sequence>
<keyword evidence="2" id="KW-1185">Reference proteome</keyword>
<dbReference type="Pfam" id="PF14424">
    <property type="entry name" value="Toxin-deaminase"/>
    <property type="match status" value="1"/>
</dbReference>